<organism evidence="1 2">
    <name type="scientific">Rhizobium gallicum</name>
    <dbReference type="NCBI Taxonomy" id="56730"/>
    <lineage>
        <taxon>Bacteria</taxon>
        <taxon>Pseudomonadati</taxon>
        <taxon>Pseudomonadota</taxon>
        <taxon>Alphaproteobacteria</taxon>
        <taxon>Hyphomicrobiales</taxon>
        <taxon>Rhizobiaceae</taxon>
        <taxon>Rhizobium/Agrobacterium group</taxon>
        <taxon>Rhizobium</taxon>
    </lineage>
</organism>
<dbReference type="STRING" id="56730.IE4872_CH02274"/>
<accession>A0A1L5NJ49</accession>
<proteinExistence type="predicted"/>
<evidence type="ECO:0000313" key="2">
    <source>
        <dbReference type="Proteomes" id="UP000184749"/>
    </source>
</evidence>
<sequence>MHNKRRRYRVWWPRPCSSHGFQRQILSLQWRVGIVATPSPPRCRESPSIRHAFGHDRAVPDVCAGERGDLWLGTRPGRLIRSPPAELEPALDRPCFFVFFKQRRKRVAAAARFCDLRAELDLQQ</sequence>
<reference evidence="1 2" key="1">
    <citation type="submission" date="2016-09" db="EMBL/GenBank/DDBJ databases">
        <title>The complete genome sequences of Rhizobium gallicum, symbiovars gallicum and phaseoli, symbionts associated to common bean (Phaseolus vulgaris).</title>
        <authorList>
            <person name="Bustos P."/>
            <person name="Santamaria R.I."/>
            <person name="Perez-Carrascal O.M."/>
            <person name="Juarez S."/>
            <person name="Lozano L."/>
            <person name="Martinez-Flores I."/>
            <person name="Martinez-Romero E."/>
            <person name="Cevallos M."/>
            <person name="Romero D."/>
            <person name="Davila G."/>
            <person name="Gonzalez V."/>
        </authorList>
    </citation>
    <scope>NUCLEOTIDE SEQUENCE [LARGE SCALE GENOMIC DNA]</scope>
    <source>
        <strain evidence="1 2">IE4872</strain>
    </source>
</reference>
<gene>
    <name evidence="1" type="ORF">IE4872_CH02274</name>
</gene>
<protein>
    <submittedName>
        <fullName evidence="1">Uncharacterized protein</fullName>
    </submittedName>
</protein>
<evidence type="ECO:0000313" key="1">
    <source>
        <dbReference type="EMBL" id="APO67889.1"/>
    </source>
</evidence>
<dbReference type="Proteomes" id="UP000184749">
    <property type="component" value="Chromosome"/>
</dbReference>
<dbReference type="EMBL" id="CP017101">
    <property type="protein sequence ID" value="APO67889.1"/>
    <property type="molecule type" value="Genomic_DNA"/>
</dbReference>
<dbReference type="AlphaFoldDB" id="A0A1L5NJ49"/>
<name>A0A1L5NJ49_9HYPH</name>